<feature type="region of interest" description="Disordered" evidence="1">
    <location>
        <begin position="445"/>
        <end position="471"/>
    </location>
</feature>
<gene>
    <name evidence="2" type="ORF">SMACR_07373</name>
</gene>
<proteinExistence type="predicted"/>
<dbReference type="EMBL" id="NMPR01000085">
    <property type="protein sequence ID" value="KAA8631118.1"/>
    <property type="molecule type" value="Genomic_DNA"/>
</dbReference>
<dbReference type="Pfam" id="PF11709">
    <property type="entry name" value="Mit_ribos_Mrp51"/>
    <property type="match status" value="1"/>
</dbReference>
<dbReference type="GO" id="GO:0003735">
    <property type="term" value="F:structural constituent of ribosome"/>
    <property type="evidence" value="ECO:0007669"/>
    <property type="project" value="TreeGrafter"/>
</dbReference>
<protein>
    <recommendedName>
        <fullName evidence="4">Mitochondrial ribosomal protein MRP51</fullName>
    </recommendedName>
</protein>
<evidence type="ECO:0000313" key="3">
    <source>
        <dbReference type="Proteomes" id="UP000433876"/>
    </source>
</evidence>
<evidence type="ECO:0008006" key="4">
    <source>
        <dbReference type="Google" id="ProtNLM"/>
    </source>
</evidence>
<feature type="compositionally biased region" description="Polar residues" evidence="1">
    <location>
        <begin position="32"/>
        <end position="44"/>
    </location>
</feature>
<dbReference type="AlphaFoldDB" id="A0A8S8ZP16"/>
<evidence type="ECO:0000256" key="1">
    <source>
        <dbReference type="SAM" id="MobiDB-lite"/>
    </source>
</evidence>
<dbReference type="PANTHER" id="PTHR28058:SF1">
    <property type="entry name" value="SMALL RIBOSOMAL SUBUNIT PROTEIN BS1M"/>
    <property type="match status" value="1"/>
</dbReference>
<dbReference type="OMA" id="ELHMPMS"/>
<sequence length="471" mass="51668">MASSRSLSPGGALLRSSRMFSLPQPIPPPPSNKLSQNNEKTPTEAFPTQQVLATFESSRARGDWGLKRPLPLRLTTTSTYGMVKVKEMDSIEEITDFASGTQHGLTLKKFQALNIPISTPSEVSDPSRLFRPVQRSVFEADTDVTAFSPDEQIQEAEKRWKFSGPWLAGMTPGEFRDYLAKTVRPKRAEFRKFIQKKLAAQKTEAVNRELQETAALRGDAVAETQKPFKPESISDEEVTEYLRRLRNDNQLLYDLVGQFLDLAPLKPPQAAEARHQNSLMINLRATDSPYGGRGPPITHPSAGISYLRTAAYLDNHPIYGPQKSHPPVMARVLKPRRGGLGQDAKVGVAGFVADGPLGSGHSNMKGNAVVEKFDPSIEGGAKIWVNVEKATVDSAGRVQLIVNDAKATDVLIAKELTGETTERIFGSAPTRQEKQFKRISLTAARLRGKYENPDSSSNPPTMSGSTGYGLQ</sequence>
<dbReference type="Proteomes" id="UP000433876">
    <property type="component" value="Unassembled WGS sequence"/>
</dbReference>
<feature type="compositionally biased region" description="Polar residues" evidence="1">
    <location>
        <begin position="453"/>
        <end position="465"/>
    </location>
</feature>
<organism evidence="2 3">
    <name type="scientific">Sordaria macrospora</name>
    <dbReference type="NCBI Taxonomy" id="5147"/>
    <lineage>
        <taxon>Eukaryota</taxon>
        <taxon>Fungi</taxon>
        <taxon>Dikarya</taxon>
        <taxon>Ascomycota</taxon>
        <taxon>Pezizomycotina</taxon>
        <taxon>Sordariomycetes</taxon>
        <taxon>Sordariomycetidae</taxon>
        <taxon>Sordariales</taxon>
        <taxon>Sordariaceae</taxon>
        <taxon>Sordaria</taxon>
    </lineage>
</organism>
<accession>A0A8S8ZP16</accession>
<feature type="region of interest" description="Disordered" evidence="1">
    <location>
        <begin position="1"/>
        <end position="44"/>
    </location>
</feature>
<reference evidence="2 3" key="1">
    <citation type="submission" date="2017-07" db="EMBL/GenBank/DDBJ databases">
        <title>Genome sequence of the Sordaria macrospora wild type strain R19027.</title>
        <authorList>
            <person name="Nowrousian M."/>
            <person name="Teichert I."/>
            <person name="Kueck U."/>
        </authorList>
    </citation>
    <scope>NUCLEOTIDE SEQUENCE [LARGE SCALE GENOMIC DNA]</scope>
    <source>
        <strain evidence="2 3">R19027</strain>
        <tissue evidence="2">Mycelium</tissue>
    </source>
</reference>
<name>A0A8S8ZP16_SORMA</name>
<evidence type="ECO:0000313" key="2">
    <source>
        <dbReference type="EMBL" id="KAA8631118.1"/>
    </source>
</evidence>
<dbReference type="PANTHER" id="PTHR28058">
    <property type="entry name" value="37S RIBOSOMAL PROTEIN MRP51, MITOCHONDRIAL"/>
    <property type="match status" value="1"/>
</dbReference>
<dbReference type="VEuPathDB" id="FungiDB:SMAC_07373"/>
<dbReference type="InterPro" id="IPR016712">
    <property type="entry name" value="Rbsml_bS1m-like"/>
</dbReference>
<dbReference type="GO" id="GO:0005763">
    <property type="term" value="C:mitochondrial small ribosomal subunit"/>
    <property type="evidence" value="ECO:0007669"/>
    <property type="project" value="TreeGrafter"/>
</dbReference>
<comment type="caution">
    <text evidence="2">The sequence shown here is derived from an EMBL/GenBank/DDBJ whole genome shotgun (WGS) entry which is preliminary data.</text>
</comment>
<dbReference type="GO" id="GO:0070124">
    <property type="term" value="P:mitochondrial translational initiation"/>
    <property type="evidence" value="ECO:0007669"/>
    <property type="project" value="TreeGrafter"/>
</dbReference>